<evidence type="ECO:0000313" key="2">
    <source>
        <dbReference type="Proteomes" id="UP000307720"/>
    </source>
</evidence>
<gene>
    <name evidence="1" type="ORF">E5357_03925</name>
</gene>
<organism evidence="1 2">
    <name type="scientific">Hominisplanchenecus murintestinalis</name>
    <dbReference type="NCBI Taxonomy" id="2941517"/>
    <lineage>
        <taxon>Bacteria</taxon>
        <taxon>Bacillati</taxon>
        <taxon>Bacillota</taxon>
        <taxon>Clostridia</taxon>
        <taxon>Lachnospirales</taxon>
        <taxon>Lachnospiraceae</taxon>
        <taxon>Hominisplanchenecus</taxon>
    </lineage>
</organism>
<dbReference type="Proteomes" id="UP000307720">
    <property type="component" value="Unassembled WGS sequence"/>
</dbReference>
<protein>
    <submittedName>
        <fullName evidence="1">Uncharacterized protein</fullName>
    </submittedName>
</protein>
<dbReference type="EMBL" id="SRZB01000004">
    <property type="protein sequence ID" value="TGX99882.1"/>
    <property type="molecule type" value="Genomic_DNA"/>
</dbReference>
<name>A0AC61R347_9FIRM</name>
<keyword evidence="2" id="KW-1185">Reference proteome</keyword>
<accession>A0AC61R347</accession>
<reference evidence="1" key="1">
    <citation type="submission" date="2019-04" db="EMBL/GenBank/DDBJ databases">
        <title>Microbes associate with the intestines of laboratory mice.</title>
        <authorList>
            <person name="Navarre W."/>
            <person name="Wong E."/>
            <person name="Huang K."/>
            <person name="Tropini C."/>
            <person name="Ng K."/>
            <person name="Yu B."/>
        </authorList>
    </citation>
    <scope>NUCLEOTIDE SEQUENCE</scope>
    <source>
        <strain evidence="1">NM72_1-8</strain>
    </source>
</reference>
<evidence type="ECO:0000313" key="1">
    <source>
        <dbReference type="EMBL" id="TGX99882.1"/>
    </source>
</evidence>
<sequence length="94" mass="9959">MDRKKAGAVLNLELLGGIAGLVLIICSVAACLDIDNMQGFFVLISGLGVLVNGILAGLKLLRKKYILGTILVFFAAALFVLFVLQLLTAERLLG</sequence>
<comment type="caution">
    <text evidence="1">The sequence shown here is derived from an EMBL/GenBank/DDBJ whole genome shotgun (WGS) entry which is preliminary data.</text>
</comment>
<proteinExistence type="predicted"/>